<keyword evidence="5 12" id="KW-0285">Flavoprotein</keyword>
<dbReference type="GO" id="GO:0035999">
    <property type="term" value="P:tetrahydrofolate interconversion"/>
    <property type="evidence" value="ECO:0007669"/>
    <property type="project" value="UniProtKB-UniPathway"/>
</dbReference>
<dbReference type="InterPro" id="IPR004620">
    <property type="entry name" value="MTHF_reductase_bac"/>
</dbReference>
<keyword evidence="9" id="KW-0486">Methionine biosynthesis</keyword>
<accession>K2KJ72</accession>
<comment type="pathway">
    <text evidence="10">Amino-acid biosynthesis; L-methionine biosynthesis via de novo pathway.</text>
</comment>
<evidence type="ECO:0000256" key="2">
    <source>
        <dbReference type="ARBA" id="ARBA00004777"/>
    </source>
</evidence>
<evidence type="ECO:0000256" key="12">
    <source>
        <dbReference type="RuleBase" id="RU003862"/>
    </source>
</evidence>
<keyword evidence="14" id="KW-1185">Reference proteome</keyword>
<dbReference type="eggNOG" id="COG0685">
    <property type="taxonomic scope" value="Bacteria"/>
</dbReference>
<dbReference type="EC" id="1.5.1.54" evidence="12"/>
<evidence type="ECO:0000256" key="8">
    <source>
        <dbReference type="ARBA" id="ARBA00023027"/>
    </source>
</evidence>
<dbReference type="CDD" id="cd00537">
    <property type="entry name" value="MTHFR"/>
    <property type="match status" value="1"/>
</dbReference>
<keyword evidence="7 12" id="KW-0560">Oxidoreductase</keyword>
<reference evidence="13 14" key="1">
    <citation type="journal article" date="2012" name="J. Bacteriol.">
        <title>Genome Sequence of Oceanibaculum indicum Type Strain P24.</title>
        <authorList>
            <person name="Lai Q."/>
            <person name="Shao Z."/>
        </authorList>
    </citation>
    <scope>NUCLEOTIDE SEQUENCE [LARGE SCALE GENOMIC DNA]</scope>
    <source>
        <strain evidence="13 14">P24</strain>
    </source>
</reference>
<comment type="pathway">
    <text evidence="2 12">One-carbon metabolism; tetrahydrofolate interconversion.</text>
</comment>
<evidence type="ECO:0000256" key="9">
    <source>
        <dbReference type="ARBA" id="ARBA00023167"/>
    </source>
</evidence>
<evidence type="ECO:0000256" key="7">
    <source>
        <dbReference type="ARBA" id="ARBA00023002"/>
    </source>
</evidence>
<evidence type="ECO:0000256" key="6">
    <source>
        <dbReference type="ARBA" id="ARBA00022827"/>
    </source>
</evidence>
<evidence type="ECO:0000313" key="14">
    <source>
        <dbReference type="Proteomes" id="UP000006746"/>
    </source>
</evidence>
<keyword evidence="8" id="KW-0520">NAD</keyword>
<evidence type="ECO:0000256" key="3">
    <source>
        <dbReference type="ARBA" id="ARBA00006743"/>
    </source>
</evidence>
<dbReference type="GO" id="GO:0005829">
    <property type="term" value="C:cytosol"/>
    <property type="evidence" value="ECO:0007669"/>
    <property type="project" value="InterPro"/>
</dbReference>
<dbReference type="NCBIfam" id="TIGR00676">
    <property type="entry name" value="fadh2"/>
    <property type="match status" value="1"/>
</dbReference>
<dbReference type="InterPro" id="IPR003171">
    <property type="entry name" value="Mehydrof_redctse-like"/>
</dbReference>
<name>K2KJ72_9PROT</name>
<sequence>MSGNLSFEFFPPKTEAMEESLWRAIQRLALLRPNFVSVTYGAGGSTRERTHATVARLLAETDLVPASHLTCVNASRDELDTVARSYWDIGVRHIVALRGDAPGDTPGSLGPYTPRADGYAYASDLVSGLRRIADFEISVAAYPERHPESTSLQADLDNLKRKIDAGATRAITQFFFEADTYCRFLENARKAGITVPIVPGILPVTNFGQVCKFAKACGAAVPAWMGGLFEGLDNEPDTRQLVAATVAVKLCEKLRENGVEDFHFYTLNRAELTLAICRVLGLGARTAAPAPVA</sequence>
<evidence type="ECO:0000256" key="4">
    <source>
        <dbReference type="ARBA" id="ARBA00022605"/>
    </source>
</evidence>
<dbReference type="PANTHER" id="PTHR45754">
    <property type="entry name" value="METHYLENETETRAHYDROFOLATE REDUCTASE"/>
    <property type="match status" value="1"/>
</dbReference>
<dbReference type="Pfam" id="PF02219">
    <property type="entry name" value="MTHFR"/>
    <property type="match status" value="1"/>
</dbReference>
<dbReference type="EMBL" id="AMRL01000005">
    <property type="protein sequence ID" value="EKE77350.1"/>
    <property type="molecule type" value="Genomic_DNA"/>
</dbReference>
<dbReference type="Gene3D" id="3.20.20.220">
    <property type="match status" value="1"/>
</dbReference>
<dbReference type="SUPFAM" id="SSF51730">
    <property type="entry name" value="FAD-linked oxidoreductase"/>
    <property type="match status" value="1"/>
</dbReference>
<proteinExistence type="inferred from homology"/>
<comment type="cofactor">
    <cofactor evidence="1 12">
        <name>FAD</name>
        <dbReference type="ChEBI" id="CHEBI:57692"/>
    </cofactor>
</comment>
<dbReference type="PATRIC" id="fig|1207063.3.peg.1254"/>
<comment type="similarity">
    <text evidence="3 12">Belongs to the methylenetetrahydrofolate reductase family.</text>
</comment>
<comment type="caution">
    <text evidence="13">The sequence shown here is derived from an EMBL/GenBank/DDBJ whole genome shotgun (WGS) entry which is preliminary data.</text>
</comment>
<evidence type="ECO:0000256" key="1">
    <source>
        <dbReference type="ARBA" id="ARBA00001974"/>
    </source>
</evidence>
<dbReference type="InterPro" id="IPR029041">
    <property type="entry name" value="FAD-linked_oxidoreductase-like"/>
</dbReference>
<comment type="catalytic activity">
    <reaction evidence="11">
        <text>(6S)-5-methyl-5,6,7,8-tetrahydrofolate + NAD(+) = (6R)-5,10-methylene-5,6,7,8-tetrahydrofolate + NADH + H(+)</text>
        <dbReference type="Rhea" id="RHEA:19821"/>
        <dbReference type="ChEBI" id="CHEBI:15378"/>
        <dbReference type="ChEBI" id="CHEBI:15636"/>
        <dbReference type="ChEBI" id="CHEBI:18608"/>
        <dbReference type="ChEBI" id="CHEBI:57540"/>
        <dbReference type="ChEBI" id="CHEBI:57945"/>
        <dbReference type="EC" id="1.5.1.54"/>
    </reaction>
    <physiologicalReaction direction="right-to-left" evidence="11">
        <dbReference type="Rhea" id="RHEA:19823"/>
    </physiologicalReaction>
</comment>
<evidence type="ECO:0000256" key="11">
    <source>
        <dbReference type="ARBA" id="ARBA00048628"/>
    </source>
</evidence>
<organism evidence="13 14">
    <name type="scientific">Oceanibaculum indicum P24</name>
    <dbReference type="NCBI Taxonomy" id="1207063"/>
    <lineage>
        <taxon>Bacteria</taxon>
        <taxon>Pseudomonadati</taxon>
        <taxon>Pseudomonadota</taxon>
        <taxon>Alphaproteobacteria</taxon>
        <taxon>Rhodospirillales</taxon>
        <taxon>Oceanibaculaceae</taxon>
        <taxon>Oceanibaculum</taxon>
    </lineage>
</organism>
<dbReference type="Proteomes" id="UP000006746">
    <property type="component" value="Unassembled WGS sequence"/>
</dbReference>
<evidence type="ECO:0000313" key="13">
    <source>
        <dbReference type="EMBL" id="EKE77350.1"/>
    </source>
</evidence>
<dbReference type="GO" id="GO:0106312">
    <property type="term" value="F:methylenetetrahydrofolate reductase (NADH) activity"/>
    <property type="evidence" value="ECO:0007669"/>
    <property type="project" value="UniProtKB-EC"/>
</dbReference>
<dbReference type="PANTHER" id="PTHR45754:SF3">
    <property type="entry name" value="METHYLENETETRAHYDROFOLATE REDUCTASE (NADPH)"/>
    <property type="match status" value="1"/>
</dbReference>
<dbReference type="GO" id="GO:0071949">
    <property type="term" value="F:FAD binding"/>
    <property type="evidence" value="ECO:0007669"/>
    <property type="project" value="TreeGrafter"/>
</dbReference>
<dbReference type="STRING" id="1207063.P24_06197"/>
<dbReference type="RefSeq" id="WP_008943851.1">
    <property type="nucleotide sequence ID" value="NZ_AMRL01000005.1"/>
</dbReference>
<dbReference type="UniPathway" id="UPA00193"/>
<evidence type="ECO:0000256" key="5">
    <source>
        <dbReference type="ARBA" id="ARBA00022630"/>
    </source>
</evidence>
<protein>
    <recommendedName>
        <fullName evidence="12">Methylenetetrahydrofolate reductase</fullName>
        <ecNumber evidence="12">1.5.1.54</ecNumber>
    </recommendedName>
</protein>
<gene>
    <name evidence="13" type="ORF">P24_06197</name>
</gene>
<keyword evidence="6 12" id="KW-0274">FAD</keyword>
<evidence type="ECO:0000256" key="10">
    <source>
        <dbReference type="ARBA" id="ARBA00034478"/>
    </source>
</evidence>
<dbReference type="AlphaFoldDB" id="K2KJ72"/>
<keyword evidence="4" id="KW-0028">Amino-acid biosynthesis</keyword>
<dbReference type="GO" id="GO:0009086">
    <property type="term" value="P:methionine biosynthetic process"/>
    <property type="evidence" value="ECO:0007669"/>
    <property type="project" value="UniProtKB-KW"/>
</dbReference>